<proteinExistence type="predicted"/>
<dbReference type="Gramene" id="EES19798">
    <property type="protein sequence ID" value="EES19798"/>
    <property type="gene ID" value="SORBI_3009G197500"/>
</dbReference>
<reference evidence="1 2" key="1">
    <citation type="journal article" date="2009" name="Nature">
        <title>The Sorghum bicolor genome and the diversification of grasses.</title>
        <authorList>
            <person name="Paterson A.H."/>
            <person name="Bowers J.E."/>
            <person name="Bruggmann R."/>
            <person name="Dubchak I."/>
            <person name="Grimwood J."/>
            <person name="Gundlach H."/>
            <person name="Haberer G."/>
            <person name="Hellsten U."/>
            <person name="Mitros T."/>
            <person name="Poliakov A."/>
            <person name="Schmutz J."/>
            <person name="Spannagl M."/>
            <person name="Tang H."/>
            <person name="Wang X."/>
            <person name="Wicker T."/>
            <person name="Bharti A.K."/>
            <person name="Chapman J."/>
            <person name="Feltus F.A."/>
            <person name="Gowik U."/>
            <person name="Grigoriev I.V."/>
            <person name="Lyons E."/>
            <person name="Maher C.A."/>
            <person name="Martis M."/>
            <person name="Narechania A."/>
            <person name="Otillar R.P."/>
            <person name="Penning B.W."/>
            <person name="Salamov A.A."/>
            <person name="Wang Y."/>
            <person name="Zhang L."/>
            <person name="Carpita N.C."/>
            <person name="Freeling M."/>
            <person name="Gingle A.R."/>
            <person name="Hash C.T."/>
            <person name="Keller B."/>
            <person name="Klein P."/>
            <person name="Kresovich S."/>
            <person name="McCann M.C."/>
            <person name="Ming R."/>
            <person name="Peterson D.G."/>
            <person name="Mehboob-ur-Rahman"/>
            <person name="Ware D."/>
            <person name="Westhoff P."/>
            <person name="Mayer K.F."/>
            <person name="Messing J."/>
            <person name="Rokhsar D.S."/>
        </authorList>
    </citation>
    <scope>NUCLEOTIDE SEQUENCE [LARGE SCALE GENOMIC DNA]</scope>
    <source>
        <strain evidence="2">cv. BTx623</strain>
    </source>
</reference>
<dbReference type="EMBL" id="CM000768">
    <property type="protein sequence ID" value="EES19798.2"/>
    <property type="molecule type" value="Genomic_DNA"/>
</dbReference>
<organism evidence="1 2">
    <name type="scientific">Sorghum bicolor</name>
    <name type="common">Sorghum</name>
    <name type="synonym">Sorghum vulgare</name>
    <dbReference type="NCBI Taxonomy" id="4558"/>
    <lineage>
        <taxon>Eukaryota</taxon>
        <taxon>Viridiplantae</taxon>
        <taxon>Streptophyta</taxon>
        <taxon>Embryophyta</taxon>
        <taxon>Tracheophyta</taxon>
        <taxon>Spermatophyta</taxon>
        <taxon>Magnoliopsida</taxon>
        <taxon>Liliopsida</taxon>
        <taxon>Poales</taxon>
        <taxon>Poaceae</taxon>
        <taxon>PACMAD clade</taxon>
        <taxon>Panicoideae</taxon>
        <taxon>Andropogonodae</taxon>
        <taxon>Andropogoneae</taxon>
        <taxon>Sorghinae</taxon>
        <taxon>Sorghum</taxon>
    </lineage>
</organism>
<protein>
    <submittedName>
        <fullName evidence="1">Uncharacterized protein</fullName>
    </submittedName>
</protein>
<sequence length="143" mass="15898">MAPPRTGLSSSPFPVPPLSLPTPASLAAKKLLPALHLEANWIMDACWVMRIRVSLMKLVFEFPLCKTAPVNAICGTPLVELLARRPFGWRGTKIALGAVQEAVPNVYDRDSRADSLALLRSDFFFNFDTVALFYFYLTNIVRS</sequence>
<name>C5Z0W7_SORBI</name>
<dbReference type="InParanoid" id="C5Z0W7"/>
<dbReference type="Proteomes" id="UP000000768">
    <property type="component" value="Chromosome 9"/>
</dbReference>
<gene>
    <name evidence="1" type="ORF">SORBI_3009G197500</name>
</gene>
<dbReference type="AlphaFoldDB" id="C5Z0W7"/>
<keyword evidence="2" id="KW-1185">Reference proteome</keyword>
<accession>C5Z0W7</accession>
<reference evidence="2" key="2">
    <citation type="journal article" date="2018" name="Plant J.">
        <title>The Sorghum bicolor reference genome: improved assembly, gene annotations, a transcriptome atlas, and signatures of genome organization.</title>
        <authorList>
            <person name="McCormick R.F."/>
            <person name="Truong S.K."/>
            <person name="Sreedasyam A."/>
            <person name="Jenkins J."/>
            <person name="Shu S."/>
            <person name="Sims D."/>
            <person name="Kennedy M."/>
            <person name="Amirebrahimi M."/>
            <person name="Weers B.D."/>
            <person name="McKinley B."/>
            <person name="Mattison A."/>
            <person name="Morishige D.T."/>
            <person name="Grimwood J."/>
            <person name="Schmutz J."/>
            <person name="Mullet J.E."/>
        </authorList>
    </citation>
    <scope>NUCLEOTIDE SEQUENCE [LARGE SCALE GENOMIC DNA]</scope>
    <source>
        <strain evidence="2">cv. BTx623</strain>
    </source>
</reference>
<dbReference type="HOGENOM" id="CLU_020968_0_0_1"/>
<evidence type="ECO:0000313" key="1">
    <source>
        <dbReference type="EMBL" id="EES19798.2"/>
    </source>
</evidence>
<evidence type="ECO:0000313" key="2">
    <source>
        <dbReference type="Proteomes" id="UP000000768"/>
    </source>
</evidence>